<evidence type="ECO:0000256" key="1">
    <source>
        <dbReference type="PROSITE-ProRule" id="PRU00023"/>
    </source>
</evidence>
<dbReference type="PROSITE" id="PS50297">
    <property type="entry name" value="ANK_REP_REGION"/>
    <property type="match status" value="2"/>
</dbReference>
<sequence length="279" mass="31851">MDERIERLKVVAQQGNIDELYMLIREDVKLLNHIEELPFADTPLHIAASAGHIPFAMEMMRLKPSFAKKANPDGFSPINLALQNGHIEMVRRLVQVDKDLVRVKGREGITPLHYVAALSTNDQLDLLAGFLSACPKSIKDFNIRNETALHIALKSDRLEAFKLLVGWLVRHTLKNDMYYENDMLWEHMAFLDMMEREPNTVSHKKVLNWKDEKGNTVLHIAVSKNQTEAVRQLLACGGETTNVHVKNLEGKTAWDILQEQTQIDNNEIRVLLRDAKSLT</sequence>
<proteinExistence type="predicted"/>
<feature type="repeat" description="ANK" evidence="1">
    <location>
        <begin position="73"/>
        <end position="100"/>
    </location>
</feature>
<dbReference type="PANTHER" id="PTHR24128:SF24">
    <property type="entry name" value="ANKYRIN REPEAT PROTEIN"/>
    <property type="match status" value="1"/>
</dbReference>
<name>A0A2N9FUX2_FAGSY</name>
<dbReference type="InterPro" id="IPR036770">
    <property type="entry name" value="Ankyrin_rpt-contain_sf"/>
</dbReference>
<dbReference type="Pfam" id="PF12796">
    <property type="entry name" value="Ank_2"/>
    <property type="match status" value="1"/>
</dbReference>
<organism evidence="2">
    <name type="scientific">Fagus sylvatica</name>
    <name type="common">Beechnut</name>
    <dbReference type="NCBI Taxonomy" id="28930"/>
    <lineage>
        <taxon>Eukaryota</taxon>
        <taxon>Viridiplantae</taxon>
        <taxon>Streptophyta</taxon>
        <taxon>Embryophyta</taxon>
        <taxon>Tracheophyta</taxon>
        <taxon>Spermatophyta</taxon>
        <taxon>Magnoliopsida</taxon>
        <taxon>eudicotyledons</taxon>
        <taxon>Gunneridae</taxon>
        <taxon>Pentapetalae</taxon>
        <taxon>rosids</taxon>
        <taxon>fabids</taxon>
        <taxon>Fagales</taxon>
        <taxon>Fagaceae</taxon>
        <taxon>Fagus</taxon>
    </lineage>
</organism>
<feature type="repeat" description="ANK" evidence="1">
    <location>
        <begin position="213"/>
        <end position="245"/>
    </location>
</feature>
<dbReference type="Gene3D" id="1.25.40.20">
    <property type="entry name" value="Ankyrin repeat-containing domain"/>
    <property type="match status" value="1"/>
</dbReference>
<dbReference type="PROSITE" id="PS50088">
    <property type="entry name" value="ANK_REPEAT"/>
    <property type="match status" value="2"/>
</dbReference>
<protein>
    <submittedName>
        <fullName evidence="2">Uncharacterized protein</fullName>
    </submittedName>
</protein>
<evidence type="ECO:0000313" key="2">
    <source>
        <dbReference type="EMBL" id="SPC90769.1"/>
    </source>
</evidence>
<dbReference type="AlphaFoldDB" id="A0A2N9FUX2"/>
<keyword evidence="1" id="KW-0040">ANK repeat</keyword>
<dbReference type="Pfam" id="PF00023">
    <property type="entry name" value="Ank"/>
    <property type="match status" value="1"/>
</dbReference>
<dbReference type="SMART" id="SM00248">
    <property type="entry name" value="ANK"/>
    <property type="match status" value="5"/>
</dbReference>
<dbReference type="EMBL" id="OIVN01001176">
    <property type="protein sequence ID" value="SPC90769.1"/>
    <property type="molecule type" value="Genomic_DNA"/>
</dbReference>
<dbReference type="PANTHER" id="PTHR24128">
    <property type="entry name" value="HOMEOBOX PROTEIN WARIAI"/>
    <property type="match status" value="1"/>
</dbReference>
<gene>
    <name evidence="2" type="ORF">FSB_LOCUS18651</name>
</gene>
<dbReference type="InterPro" id="IPR002110">
    <property type="entry name" value="Ankyrin_rpt"/>
</dbReference>
<dbReference type="SUPFAM" id="SSF48403">
    <property type="entry name" value="Ankyrin repeat"/>
    <property type="match status" value="1"/>
</dbReference>
<reference evidence="2" key="1">
    <citation type="submission" date="2018-02" db="EMBL/GenBank/DDBJ databases">
        <authorList>
            <person name="Cohen D.B."/>
            <person name="Kent A.D."/>
        </authorList>
    </citation>
    <scope>NUCLEOTIDE SEQUENCE</scope>
</reference>
<accession>A0A2N9FUX2</accession>